<dbReference type="OrthoDB" id="9806435at2"/>
<dbReference type="Proteomes" id="UP000199647">
    <property type="component" value="Unassembled WGS sequence"/>
</dbReference>
<sequence>MSGSGNCLVIAVPSKGRLQEQAAAVLTAAGLPIEKLGGSRNYRGRVIGRDDIEIAFLSASEIAHELATGQVHIGVTGEDLVRETIVDSDRRVSLVCRLGFGHADVVVAVPDAWIDVHTMEDLDDVAAGFLARHGRRLRIATKYWTLTQGFFARHGIALYRIVESLGATEGAPAAGKADLIVDITSTGSTLVANHLKILQDGVVLRSEANLVISRGADWSGGTAGAARALLEALSGSHYPVSLQAAEAVFG</sequence>
<dbReference type="EC" id="2.4.2.17" evidence="4 11"/>
<dbReference type="AlphaFoldDB" id="A0A1H8ZJ07"/>
<evidence type="ECO:0000256" key="9">
    <source>
        <dbReference type="ARBA" id="ARBA00023102"/>
    </source>
</evidence>
<evidence type="ECO:0000313" key="13">
    <source>
        <dbReference type="EMBL" id="SEP64402.1"/>
    </source>
</evidence>
<dbReference type="PANTHER" id="PTHR21403">
    <property type="entry name" value="ATP PHOSPHORIBOSYLTRANSFERASE ATP-PRTASE"/>
    <property type="match status" value="1"/>
</dbReference>
<comment type="similarity">
    <text evidence="3">Belongs to the ATP phosphoribosyltransferase family. Short subfamily.</text>
</comment>
<comment type="pathway">
    <text evidence="2">Amino-acid biosynthesis; L-histidine biosynthesis; L-histidine from 5-phospho-alpha-D-ribose 1-diphosphate: step 1/9.</text>
</comment>
<keyword evidence="9" id="KW-0368">Histidine biosynthesis</keyword>
<dbReference type="Pfam" id="PF01634">
    <property type="entry name" value="HisG"/>
    <property type="match status" value="1"/>
</dbReference>
<dbReference type="NCBIfam" id="TIGR00070">
    <property type="entry name" value="hisG"/>
    <property type="match status" value="1"/>
</dbReference>
<feature type="domain" description="ATP phosphoribosyltransferase catalytic" evidence="12">
    <location>
        <begin position="59"/>
        <end position="216"/>
    </location>
</feature>
<dbReference type="InterPro" id="IPR013820">
    <property type="entry name" value="ATP_PRibTrfase_cat"/>
</dbReference>
<evidence type="ECO:0000256" key="6">
    <source>
        <dbReference type="ARBA" id="ARBA00022605"/>
    </source>
</evidence>
<accession>A0A1H8ZJ07</accession>
<dbReference type="UniPathway" id="UPA00031">
    <property type="reaction ID" value="UER00006"/>
</dbReference>
<dbReference type="Gene3D" id="3.40.190.10">
    <property type="entry name" value="Periplasmic binding protein-like II"/>
    <property type="match status" value="2"/>
</dbReference>
<reference evidence="13 14" key="1">
    <citation type="submission" date="2016-10" db="EMBL/GenBank/DDBJ databases">
        <authorList>
            <person name="de Groot N.N."/>
        </authorList>
    </citation>
    <scope>NUCLEOTIDE SEQUENCE [LARGE SCALE GENOMIC DNA]</scope>
    <source>
        <strain evidence="13 14">A52C2</strain>
    </source>
</reference>
<dbReference type="GO" id="GO:0000105">
    <property type="term" value="P:L-histidine biosynthetic process"/>
    <property type="evidence" value="ECO:0007669"/>
    <property type="project" value="UniProtKB-UniRule"/>
</dbReference>
<evidence type="ECO:0000256" key="8">
    <source>
        <dbReference type="ARBA" id="ARBA00022679"/>
    </source>
</evidence>
<comment type="function">
    <text evidence="10">Catalyzes the condensation of ATP and 5-phosphoribose 1-diphosphate to form N'-(5'-phosphoribosyl)-ATP (PR-ATP). Has a crucial role in the pathway because the rate of histidine biosynthesis seems to be controlled primarily by regulation of HisG enzymatic activity.</text>
</comment>
<comment type="catalytic activity">
    <reaction evidence="1">
        <text>1-(5-phospho-beta-D-ribosyl)-ATP + diphosphate = 5-phospho-alpha-D-ribose 1-diphosphate + ATP</text>
        <dbReference type="Rhea" id="RHEA:18473"/>
        <dbReference type="ChEBI" id="CHEBI:30616"/>
        <dbReference type="ChEBI" id="CHEBI:33019"/>
        <dbReference type="ChEBI" id="CHEBI:58017"/>
        <dbReference type="ChEBI" id="CHEBI:73183"/>
        <dbReference type="EC" id="2.4.2.17"/>
    </reaction>
</comment>
<evidence type="ECO:0000256" key="1">
    <source>
        <dbReference type="ARBA" id="ARBA00000915"/>
    </source>
</evidence>
<name>A0A1H8ZJ07_9HYPH</name>
<dbReference type="InterPro" id="IPR018198">
    <property type="entry name" value="ATP_PRibTrfase_CS"/>
</dbReference>
<evidence type="ECO:0000256" key="2">
    <source>
        <dbReference type="ARBA" id="ARBA00004667"/>
    </source>
</evidence>
<proteinExistence type="inferred from homology"/>
<keyword evidence="8 13" id="KW-0808">Transferase</keyword>
<gene>
    <name evidence="13" type="ORF">SAMN05216548_101169</name>
</gene>
<dbReference type="STRING" id="1855383.SAMN05216548_101169"/>
<evidence type="ECO:0000313" key="14">
    <source>
        <dbReference type="Proteomes" id="UP000199647"/>
    </source>
</evidence>
<evidence type="ECO:0000256" key="3">
    <source>
        <dbReference type="ARBA" id="ARBA00009489"/>
    </source>
</evidence>
<evidence type="ECO:0000256" key="5">
    <source>
        <dbReference type="ARBA" id="ARBA00020998"/>
    </source>
</evidence>
<evidence type="ECO:0000259" key="12">
    <source>
        <dbReference type="Pfam" id="PF01634"/>
    </source>
</evidence>
<dbReference type="EMBL" id="FOFG01000001">
    <property type="protein sequence ID" value="SEP64402.1"/>
    <property type="molecule type" value="Genomic_DNA"/>
</dbReference>
<keyword evidence="6" id="KW-0028">Amino-acid biosynthesis</keyword>
<evidence type="ECO:0000256" key="7">
    <source>
        <dbReference type="ARBA" id="ARBA00022676"/>
    </source>
</evidence>
<keyword evidence="7 13" id="KW-0328">Glycosyltransferase</keyword>
<dbReference type="CDD" id="cd13593">
    <property type="entry name" value="PBP2_HisGL3"/>
    <property type="match status" value="1"/>
</dbReference>
<evidence type="ECO:0000256" key="10">
    <source>
        <dbReference type="ARBA" id="ARBA00024861"/>
    </source>
</evidence>
<keyword evidence="14" id="KW-1185">Reference proteome</keyword>
<dbReference type="GO" id="GO:0005737">
    <property type="term" value="C:cytoplasm"/>
    <property type="evidence" value="ECO:0007669"/>
    <property type="project" value="InterPro"/>
</dbReference>
<dbReference type="InterPro" id="IPR001348">
    <property type="entry name" value="ATP_PRibTrfase_HisG"/>
</dbReference>
<dbReference type="PROSITE" id="PS01316">
    <property type="entry name" value="ATP_P_PHORIBOSYLTR"/>
    <property type="match status" value="1"/>
</dbReference>
<dbReference type="PANTHER" id="PTHR21403:SF8">
    <property type="entry name" value="ATP PHOSPHORIBOSYLTRANSFERASE"/>
    <property type="match status" value="1"/>
</dbReference>
<dbReference type="SUPFAM" id="SSF53850">
    <property type="entry name" value="Periplasmic binding protein-like II"/>
    <property type="match status" value="1"/>
</dbReference>
<evidence type="ECO:0000256" key="11">
    <source>
        <dbReference type="NCBIfam" id="TIGR00070"/>
    </source>
</evidence>
<evidence type="ECO:0000256" key="4">
    <source>
        <dbReference type="ARBA" id="ARBA00011946"/>
    </source>
</evidence>
<protein>
    <recommendedName>
        <fullName evidence="5 11">ATP phosphoribosyltransferase</fullName>
        <ecNumber evidence="4 11">2.4.2.17</ecNumber>
    </recommendedName>
</protein>
<organism evidence="13 14">
    <name type="scientific">Faunimonas pinastri</name>
    <dbReference type="NCBI Taxonomy" id="1855383"/>
    <lineage>
        <taxon>Bacteria</taxon>
        <taxon>Pseudomonadati</taxon>
        <taxon>Pseudomonadota</taxon>
        <taxon>Alphaproteobacteria</taxon>
        <taxon>Hyphomicrobiales</taxon>
        <taxon>Afifellaceae</taxon>
        <taxon>Faunimonas</taxon>
    </lineage>
</organism>
<dbReference type="GO" id="GO:0003879">
    <property type="term" value="F:ATP phosphoribosyltransferase activity"/>
    <property type="evidence" value="ECO:0007669"/>
    <property type="project" value="UniProtKB-UniRule"/>
</dbReference>